<feature type="region of interest" description="Disordered" evidence="2">
    <location>
        <begin position="130"/>
        <end position="161"/>
    </location>
</feature>
<evidence type="ECO:0000256" key="2">
    <source>
        <dbReference type="SAM" id="MobiDB-lite"/>
    </source>
</evidence>
<dbReference type="EMBL" id="JBGBPQ010000016">
    <property type="protein sequence ID" value="KAL1508598.1"/>
    <property type="molecule type" value="Genomic_DNA"/>
</dbReference>
<dbReference type="AlphaFoldDB" id="A0AB34IZU4"/>
<feature type="compositionally biased region" description="Basic and acidic residues" evidence="2">
    <location>
        <begin position="136"/>
        <end position="146"/>
    </location>
</feature>
<protein>
    <submittedName>
        <fullName evidence="3">Uncharacterized protein</fullName>
    </submittedName>
</protein>
<evidence type="ECO:0000256" key="1">
    <source>
        <dbReference type="SAM" id="Coils"/>
    </source>
</evidence>
<name>A0AB34IZU4_PRYPA</name>
<accession>A0AB34IZU4</accession>
<keyword evidence="4" id="KW-1185">Reference proteome</keyword>
<organism evidence="3 4">
    <name type="scientific">Prymnesium parvum</name>
    <name type="common">Toxic golden alga</name>
    <dbReference type="NCBI Taxonomy" id="97485"/>
    <lineage>
        <taxon>Eukaryota</taxon>
        <taxon>Haptista</taxon>
        <taxon>Haptophyta</taxon>
        <taxon>Prymnesiophyceae</taxon>
        <taxon>Prymnesiales</taxon>
        <taxon>Prymnesiaceae</taxon>
        <taxon>Prymnesium</taxon>
    </lineage>
</organism>
<feature type="coiled-coil region" evidence="1">
    <location>
        <begin position="183"/>
        <end position="210"/>
    </location>
</feature>
<sequence>MAEVEEVRLRERLRTAIDRAADLSSRARAAAAAAADEAQRTLEARQKCASALAQLAELPQMPSELSGEASGEAEETLGEEIEMLRQRLHAAIALRKRVAAEREQLLHLLAVYGEDGAAARRLTAEEQKGMVQRLTKPKEAQQEEPRTPPVPKKLGPTGWVPREIKPLSRKEYVQRMYEQPRVRQAQKEELEKQEQEKAAHQKKLLQQQELAEMLQRLYRKNAAAAAEAAAPAAPHGPLRHKDGTPMMRPDWCWLRKQPAPGVQEGEAAGEYAEIKLPHGYRAGDAVEVCTQDGRQLKVDVPKGVKPGDTFVALIPFELC</sequence>
<gene>
    <name evidence="3" type="ORF">AB1Y20_004695</name>
</gene>
<evidence type="ECO:0000313" key="4">
    <source>
        <dbReference type="Proteomes" id="UP001515480"/>
    </source>
</evidence>
<keyword evidence="1" id="KW-0175">Coiled coil</keyword>
<proteinExistence type="predicted"/>
<comment type="caution">
    <text evidence="3">The sequence shown here is derived from an EMBL/GenBank/DDBJ whole genome shotgun (WGS) entry which is preliminary data.</text>
</comment>
<evidence type="ECO:0000313" key="3">
    <source>
        <dbReference type="EMBL" id="KAL1508598.1"/>
    </source>
</evidence>
<reference evidence="3 4" key="1">
    <citation type="journal article" date="2024" name="Science">
        <title>Giant polyketide synthase enzymes in the biosynthesis of giant marine polyether toxins.</title>
        <authorList>
            <person name="Fallon T.R."/>
            <person name="Shende V.V."/>
            <person name="Wierzbicki I.H."/>
            <person name="Pendleton A.L."/>
            <person name="Watervoot N.F."/>
            <person name="Auber R.P."/>
            <person name="Gonzalez D.J."/>
            <person name="Wisecaver J.H."/>
            <person name="Moore B.S."/>
        </authorList>
    </citation>
    <scope>NUCLEOTIDE SEQUENCE [LARGE SCALE GENOMIC DNA]</scope>
    <source>
        <strain evidence="3 4">12B1</strain>
    </source>
</reference>
<dbReference type="Proteomes" id="UP001515480">
    <property type="component" value="Unassembled WGS sequence"/>
</dbReference>